<dbReference type="InterPro" id="IPR038430">
    <property type="entry name" value="NDAH_ubi_oxred_su3_sf"/>
</dbReference>
<evidence type="ECO:0000256" key="10">
    <source>
        <dbReference type="ARBA" id="ARBA00022857"/>
    </source>
</evidence>
<dbReference type="EC" id="7.1.1.2" evidence="4 19"/>
<keyword evidence="10" id="KW-0521">NADP</keyword>
<keyword evidence="7" id="KW-0691">RNA editing</keyword>
<dbReference type="PANTHER" id="PTHR11058">
    <property type="entry name" value="NADH-UBIQUINONE OXIDOREDUCTASE CHAIN 3"/>
    <property type="match status" value="1"/>
</dbReference>
<comment type="similarity">
    <text evidence="3 19">Belongs to the complex I subunit 3 family.</text>
</comment>
<evidence type="ECO:0000313" key="21">
    <source>
        <dbReference type="EMBL" id="QDD68229.1"/>
    </source>
</evidence>
<evidence type="ECO:0000256" key="13">
    <source>
        <dbReference type="ARBA" id="ARBA00022989"/>
    </source>
</evidence>
<keyword evidence="12 19" id="KW-0249">Electron transport</keyword>
<evidence type="ECO:0000256" key="9">
    <source>
        <dbReference type="ARBA" id="ARBA00022692"/>
    </source>
</evidence>
<dbReference type="EMBL" id="MH922916">
    <property type="protein sequence ID" value="QDD68229.1"/>
    <property type="molecule type" value="Genomic_DNA"/>
</dbReference>
<feature type="region of interest" description="Disordered" evidence="20">
    <location>
        <begin position="223"/>
        <end position="249"/>
    </location>
</feature>
<comment type="function">
    <text evidence="19">Core subunit of the mitochondrial membrane respiratory chain NADH dehydrogenase (Complex I) which catalyzes electron transfer from NADH through the respiratory chain, using ubiquinone as an electron acceptor. Essential for the catalytic activity of complex I.</text>
</comment>
<dbReference type="Gene3D" id="1.20.58.1610">
    <property type="entry name" value="NADH:ubiquinone/plastoquinone oxidoreductase, chain 3"/>
    <property type="match status" value="1"/>
</dbReference>
<geneLocation type="mitochondrion" evidence="21"/>
<dbReference type="RefSeq" id="YP_009675505.1">
    <property type="nucleotide sequence ID" value="NC_043897.1"/>
</dbReference>
<evidence type="ECO:0000256" key="14">
    <source>
        <dbReference type="ARBA" id="ARBA00023027"/>
    </source>
</evidence>
<proteinExistence type="inferred from homology"/>
<dbReference type="AlphaFoldDB" id="A0A4Y5UZM8"/>
<reference evidence="21" key="1">
    <citation type="journal article" date="2019" name="Mitochondrial DNA Part B Resour">
        <title>Characterization of the complete mitochondrial genome of shrubby sophora (Sophora flavescens Ait.).</title>
        <authorList>
            <person name="Zhang W."/>
            <person name="Qingdu F."/>
            <person name="Li G."/>
        </authorList>
    </citation>
    <scope>NUCLEOTIDE SEQUENCE</scope>
</reference>
<evidence type="ECO:0000256" key="18">
    <source>
        <dbReference type="ARBA" id="ARBA00049551"/>
    </source>
</evidence>
<evidence type="ECO:0000256" key="11">
    <source>
        <dbReference type="ARBA" id="ARBA00022967"/>
    </source>
</evidence>
<name>A0A4Y5UZM8_SOPFL</name>
<keyword evidence="8 19" id="KW-0679">Respiratory chain</keyword>
<evidence type="ECO:0000256" key="20">
    <source>
        <dbReference type="SAM" id="MobiDB-lite"/>
    </source>
</evidence>
<evidence type="ECO:0000256" key="15">
    <source>
        <dbReference type="ARBA" id="ARBA00023075"/>
    </source>
</evidence>
<organism evidence="21">
    <name type="scientific">Sophora flavescens</name>
    <name type="common">Shrubby sophora</name>
    <name type="synonym">Radiusia flavescens</name>
    <dbReference type="NCBI Taxonomy" id="49840"/>
    <lineage>
        <taxon>Eukaryota</taxon>
        <taxon>Viridiplantae</taxon>
        <taxon>Streptophyta</taxon>
        <taxon>Embryophyta</taxon>
        <taxon>Tracheophyta</taxon>
        <taxon>Spermatophyta</taxon>
        <taxon>Magnoliopsida</taxon>
        <taxon>eudicotyledons</taxon>
        <taxon>Gunneridae</taxon>
        <taxon>Pentapetalae</taxon>
        <taxon>rosids</taxon>
        <taxon>fabids</taxon>
        <taxon>Fabales</taxon>
        <taxon>Fabaceae</taxon>
        <taxon>Papilionoideae</taxon>
        <taxon>50 kb inversion clade</taxon>
        <taxon>genistoids sensu lato</taxon>
        <taxon>core genistoids</taxon>
        <taxon>Sophoreae</taxon>
        <taxon>Sophora</taxon>
    </lineage>
</organism>
<sequence>MSEFAPICIYLVISLLVSLIPLGLPFPFASNSSTYPEKLSAYECGFDPFGDARSRFDIRFYLVSILFIIPDPEVTFSFPWAVPPNKIDPFGSWSMMAFLLILTIGSLYEWKRGASDRTRAYFTPFCKRWVIPVIVLNFIDIDWKKYKLYIKLCLFVLRLVLQAKGLYLPYFIEEWLVSAFPHFEETFHSWMVRGSGAATSGEDSEPATDSWKSFDERVLLEPMPDSSSSSVNGPSHTEAADSAQTSVDPNMDPEELMKKKVELHTLVREQLRHYCERGRPKWQLSNSEEMTKIYSEATDQIISGLEIGSTVSEHGDWINHLKSNPKALYELFHGYK</sequence>
<evidence type="ECO:0000256" key="6">
    <source>
        <dbReference type="ARBA" id="ARBA00022448"/>
    </source>
</evidence>
<keyword evidence="9 19" id="KW-0812">Transmembrane</keyword>
<evidence type="ECO:0000256" key="5">
    <source>
        <dbReference type="ARBA" id="ARBA00021007"/>
    </source>
</evidence>
<evidence type="ECO:0000256" key="12">
    <source>
        <dbReference type="ARBA" id="ARBA00022982"/>
    </source>
</evidence>
<keyword evidence="15 19" id="KW-0830">Ubiquinone</keyword>
<accession>A0A4Y5UZM8</accession>
<gene>
    <name evidence="21" type="primary">nad3</name>
</gene>
<evidence type="ECO:0000256" key="4">
    <source>
        <dbReference type="ARBA" id="ARBA00012944"/>
    </source>
</evidence>
<keyword evidence="6 19" id="KW-0813">Transport</keyword>
<protein>
    <recommendedName>
        <fullName evidence="5 19">NADH-ubiquinone oxidoreductase chain 3</fullName>
        <ecNumber evidence="4 19">7.1.1.2</ecNumber>
    </recommendedName>
</protein>
<comment type="subcellular location">
    <subcellularLocation>
        <location evidence="2 19">Mitochondrion membrane</location>
        <topology evidence="2 19">Multi-pass membrane protein</topology>
    </subcellularLocation>
</comment>
<dbReference type="InterPro" id="IPR000440">
    <property type="entry name" value="NADH_UbQ/plastoQ_OxRdtase_su3"/>
</dbReference>
<evidence type="ECO:0000256" key="19">
    <source>
        <dbReference type="RuleBase" id="RU003640"/>
    </source>
</evidence>
<feature type="transmembrane region" description="Helical" evidence="19">
    <location>
        <begin position="7"/>
        <end position="28"/>
    </location>
</feature>
<dbReference type="GO" id="GO:0031966">
    <property type="term" value="C:mitochondrial membrane"/>
    <property type="evidence" value="ECO:0007669"/>
    <property type="project" value="UniProtKB-SubCell"/>
</dbReference>
<dbReference type="FunFam" id="1.20.58.1610:FF:000006">
    <property type="entry name" value="NADH-ubiquinone oxidoreductase chain 3"/>
    <property type="match status" value="1"/>
</dbReference>
<evidence type="ECO:0000256" key="8">
    <source>
        <dbReference type="ARBA" id="ARBA00022660"/>
    </source>
</evidence>
<comment type="catalytic activity">
    <reaction evidence="18 19">
        <text>a ubiquinone + NADH + 5 H(+)(in) = a ubiquinol + NAD(+) + 4 H(+)(out)</text>
        <dbReference type="Rhea" id="RHEA:29091"/>
        <dbReference type="Rhea" id="RHEA-COMP:9565"/>
        <dbReference type="Rhea" id="RHEA-COMP:9566"/>
        <dbReference type="ChEBI" id="CHEBI:15378"/>
        <dbReference type="ChEBI" id="CHEBI:16389"/>
        <dbReference type="ChEBI" id="CHEBI:17976"/>
        <dbReference type="ChEBI" id="CHEBI:57540"/>
        <dbReference type="ChEBI" id="CHEBI:57945"/>
        <dbReference type="EC" id="7.1.1.2"/>
    </reaction>
</comment>
<evidence type="ECO:0000256" key="7">
    <source>
        <dbReference type="ARBA" id="ARBA00022495"/>
    </source>
</evidence>
<keyword evidence="17 19" id="KW-0472">Membrane</keyword>
<comment type="function">
    <text evidence="1">Core subunit of the mitochondrial membrane respiratory chain NADH dehydrogenase (Complex I) that is believed to belong to the minimal assembly required for catalysis. Complex I functions in the transfer of electrons from NADH to the respiratory chain. The immediate electron acceptor for the enzyme is believed to be ubiquinone.</text>
</comment>
<dbReference type="GO" id="GO:0030964">
    <property type="term" value="C:NADH dehydrogenase complex"/>
    <property type="evidence" value="ECO:0007669"/>
    <property type="project" value="TreeGrafter"/>
</dbReference>
<keyword evidence="14 19" id="KW-0520">NAD</keyword>
<dbReference type="PANTHER" id="PTHR11058:SF9">
    <property type="entry name" value="NADH-UBIQUINONE OXIDOREDUCTASE CHAIN 3"/>
    <property type="match status" value="1"/>
</dbReference>
<evidence type="ECO:0000256" key="17">
    <source>
        <dbReference type="ARBA" id="ARBA00023136"/>
    </source>
</evidence>
<dbReference type="GO" id="GO:0008137">
    <property type="term" value="F:NADH dehydrogenase (ubiquinone) activity"/>
    <property type="evidence" value="ECO:0007669"/>
    <property type="project" value="UniProtKB-UniRule"/>
</dbReference>
<evidence type="ECO:0000256" key="1">
    <source>
        <dbReference type="ARBA" id="ARBA00003257"/>
    </source>
</evidence>
<keyword evidence="11 19" id="KW-1278">Translocase</keyword>
<keyword evidence="16 19" id="KW-0496">Mitochondrion</keyword>
<dbReference type="GeneID" id="40866263"/>
<evidence type="ECO:0000256" key="3">
    <source>
        <dbReference type="ARBA" id="ARBA00008472"/>
    </source>
</evidence>
<feature type="transmembrane region" description="Helical" evidence="19">
    <location>
        <begin position="90"/>
        <end position="110"/>
    </location>
</feature>
<evidence type="ECO:0000256" key="2">
    <source>
        <dbReference type="ARBA" id="ARBA00004225"/>
    </source>
</evidence>
<keyword evidence="13 19" id="KW-1133">Transmembrane helix</keyword>
<evidence type="ECO:0000256" key="16">
    <source>
        <dbReference type="ARBA" id="ARBA00023128"/>
    </source>
</evidence>
<dbReference type="Pfam" id="PF00507">
    <property type="entry name" value="Oxidored_q4"/>
    <property type="match status" value="1"/>
</dbReference>